<dbReference type="InterPro" id="IPR017528">
    <property type="entry name" value="CHP03097O-antigen_lig-rel"/>
</dbReference>
<dbReference type="PANTHER" id="PTHR37422">
    <property type="entry name" value="TEICHURONIC ACID BIOSYNTHESIS PROTEIN TUAE"/>
    <property type="match status" value="1"/>
</dbReference>
<evidence type="ECO:0000259" key="7">
    <source>
        <dbReference type="Pfam" id="PF19358"/>
    </source>
</evidence>
<organism evidence="8 9">
    <name type="scientific">Candidatus Litorirhabdus singularis</name>
    <dbReference type="NCBI Taxonomy" id="2518993"/>
    <lineage>
        <taxon>Bacteria</taxon>
        <taxon>Pseudomonadati</taxon>
        <taxon>Pseudomonadota</taxon>
        <taxon>Gammaproteobacteria</taxon>
        <taxon>Cellvibrionales</taxon>
        <taxon>Halieaceae</taxon>
        <taxon>Candidatus Litorirhabdus</taxon>
    </lineage>
</organism>
<feature type="transmembrane region" description="Helical" evidence="5">
    <location>
        <begin position="128"/>
        <end position="150"/>
    </location>
</feature>
<evidence type="ECO:0000259" key="6">
    <source>
        <dbReference type="Pfam" id="PF04932"/>
    </source>
</evidence>
<comment type="subcellular location">
    <subcellularLocation>
        <location evidence="1">Membrane</location>
        <topology evidence="1">Multi-pass membrane protein</topology>
    </subcellularLocation>
</comment>
<gene>
    <name evidence="8" type="ORF">EYC98_10590</name>
</gene>
<evidence type="ECO:0000256" key="4">
    <source>
        <dbReference type="ARBA" id="ARBA00023136"/>
    </source>
</evidence>
<dbReference type="Pfam" id="PF19358">
    <property type="entry name" value="DUF5935"/>
    <property type="match status" value="1"/>
</dbReference>
<feature type="transmembrane region" description="Helical" evidence="5">
    <location>
        <begin position="170"/>
        <end position="188"/>
    </location>
</feature>
<dbReference type="PANTHER" id="PTHR37422:SF23">
    <property type="entry name" value="TEICHURONIC ACID BIOSYNTHESIS PROTEIN TUAE"/>
    <property type="match status" value="1"/>
</dbReference>
<dbReference type="InterPro" id="IPR051533">
    <property type="entry name" value="WaaL-like"/>
</dbReference>
<feature type="domain" description="DUF5935" evidence="7">
    <location>
        <begin position="1"/>
        <end position="190"/>
    </location>
</feature>
<keyword evidence="3 5" id="KW-1133">Transmembrane helix</keyword>
<feature type="transmembrane region" description="Helical" evidence="5">
    <location>
        <begin position="236"/>
        <end position="253"/>
    </location>
</feature>
<name>A0ABT3TG74_9GAMM</name>
<dbReference type="InterPro" id="IPR007016">
    <property type="entry name" value="O-antigen_ligase-rel_domated"/>
</dbReference>
<evidence type="ECO:0000256" key="1">
    <source>
        <dbReference type="ARBA" id="ARBA00004141"/>
    </source>
</evidence>
<dbReference type="Proteomes" id="UP001143362">
    <property type="component" value="Unassembled WGS sequence"/>
</dbReference>
<keyword evidence="4 5" id="KW-0472">Membrane</keyword>
<dbReference type="RefSeq" id="WP_279245312.1">
    <property type="nucleotide sequence ID" value="NZ_SHNN01000002.1"/>
</dbReference>
<feature type="transmembrane region" description="Helical" evidence="5">
    <location>
        <begin position="320"/>
        <end position="344"/>
    </location>
</feature>
<dbReference type="NCBIfam" id="TIGR03097">
    <property type="entry name" value="PEP_O_lig_1"/>
    <property type="match status" value="1"/>
</dbReference>
<dbReference type="InterPro" id="IPR045979">
    <property type="entry name" value="DUF5935"/>
</dbReference>
<feature type="domain" description="O-antigen ligase-related" evidence="6">
    <location>
        <begin position="200"/>
        <end position="337"/>
    </location>
</feature>
<evidence type="ECO:0000256" key="2">
    <source>
        <dbReference type="ARBA" id="ARBA00022692"/>
    </source>
</evidence>
<keyword evidence="9" id="KW-1185">Reference proteome</keyword>
<reference evidence="8" key="1">
    <citation type="submission" date="2019-02" db="EMBL/GenBank/DDBJ databases">
        <authorList>
            <person name="Li S.-H."/>
        </authorList>
    </citation>
    <scope>NUCLEOTIDE SEQUENCE</scope>
    <source>
        <strain evidence="8">IMCC14734</strain>
    </source>
</reference>
<keyword evidence="2 5" id="KW-0812">Transmembrane</keyword>
<evidence type="ECO:0000313" key="8">
    <source>
        <dbReference type="EMBL" id="MCX2981311.1"/>
    </source>
</evidence>
<feature type="transmembrane region" description="Helical" evidence="5">
    <location>
        <begin position="374"/>
        <end position="401"/>
    </location>
</feature>
<sequence>MRDIIVTLLIFGSLPFILRRPYIGVLAWAWISYMNPHRLTWGFAYDFPFAQLVAIVLFASLLFSKESKKLPMDGVMGVWIAFLLWMTITTIFAIYEDRAFVYYIRVVKVQLLTLITIVVMTDQKRIDLLIWTICLSIGFYSVKGGIFTLATAGSYRVWGPGGSWIFENNAMALATLLVIPLMIYLHNINTDRWIRLGLKAAVLLSFFSALGSQSRGALVATIAVAAYYWWQTKSKFVTGAAIFVLAVTAFNFMPASWHERMGTIDNYEEDSSANSRLDAWRYSAAVASQRLTGGGFNSFSKATYAYYYKPVPKAYVSHSIYFSVIAAHGWPGFIMFMTIIALTWRNLSSLAKQTRNSPEDARYFQLAKMLKVSLIAYLSGGAFLSLAYFDLPWHIVAIAFLSTHQYKNRRSESTPKKVVPDFTTKYPT</sequence>
<evidence type="ECO:0000313" key="9">
    <source>
        <dbReference type="Proteomes" id="UP001143362"/>
    </source>
</evidence>
<feature type="transmembrane region" description="Helical" evidence="5">
    <location>
        <begin position="101"/>
        <end position="121"/>
    </location>
</feature>
<feature type="transmembrane region" description="Helical" evidence="5">
    <location>
        <begin position="43"/>
        <end position="63"/>
    </location>
</feature>
<dbReference type="GO" id="GO:0016874">
    <property type="term" value="F:ligase activity"/>
    <property type="evidence" value="ECO:0007669"/>
    <property type="project" value="UniProtKB-KW"/>
</dbReference>
<protein>
    <submittedName>
        <fullName evidence="8">O-glycosylation ligase, exosortase A system-associated</fullName>
    </submittedName>
</protein>
<proteinExistence type="predicted"/>
<accession>A0ABT3TG74</accession>
<evidence type="ECO:0000256" key="5">
    <source>
        <dbReference type="SAM" id="Phobius"/>
    </source>
</evidence>
<comment type="caution">
    <text evidence="8">The sequence shown here is derived from an EMBL/GenBank/DDBJ whole genome shotgun (WGS) entry which is preliminary data.</text>
</comment>
<dbReference type="Pfam" id="PF04932">
    <property type="entry name" value="Wzy_C"/>
    <property type="match status" value="1"/>
</dbReference>
<keyword evidence="8" id="KW-0436">Ligase</keyword>
<feature type="transmembrane region" description="Helical" evidence="5">
    <location>
        <begin position="75"/>
        <end position="95"/>
    </location>
</feature>
<dbReference type="EMBL" id="SHNN01000002">
    <property type="protein sequence ID" value="MCX2981311.1"/>
    <property type="molecule type" value="Genomic_DNA"/>
</dbReference>
<evidence type="ECO:0000256" key="3">
    <source>
        <dbReference type="ARBA" id="ARBA00022989"/>
    </source>
</evidence>